<dbReference type="CDD" id="cd04301">
    <property type="entry name" value="NAT_SF"/>
    <property type="match status" value="1"/>
</dbReference>
<protein>
    <submittedName>
        <fullName evidence="5">GNAT family N-acetyltransferase</fullName>
    </submittedName>
</protein>
<dbReference type="SUPFAM" id="SSF55729">
    <property type="entry name" value="Acyl-CoA N-acyltransferases (Nat)"/>
    <property type="match status" value="1"/>
</dbReference>
<dbReference type="GO" id="GO:0008080">
    <property type="term" value="F:N-acetyltransferase activity"/>
    <property type="evidence" value="ECO:0007669"/>
    <property type="project" value="TreeGrafter"/>
</dbReference>
<proteinExistence type="inferred from homology"/>
<dbReference type="FunFam" id="3.40.630.30:FF:000064">
    <property type="entry name" value="GNAT family acetyltransferase"/>
    <property type="match status" value="1"/>
</dbReference>
<dbReference type="EMBL" id="CP067089">
    <property type="protein sequence ID" value="QQO09651.1"/>
    <property type="molecule type" value="Genomic_DNA"/>
</dbReference>
<keyword evidence="6" id="KW-1185">Reference proteome</keyword>
<reference evidence="5" key="1">
    <citation type="submission" date="2021-01" db="EMBL/GenBank/DDBJ databases">
        <title>Description of Breznakiella homolactica.</title>
        <authorList>
            <person name="Song Y."/>
            <person name="Brune A."/>
        </authorList>
    </citation>
    <scope>NUCLEOTIDE SEQUENCE</scope>
    <source>
        <strain evidence="5">RmG30</strain>
    </source>
</reference>
<comment type="similarity">
    <text evidence="1">Belongs to the acetyltransferase family.</text>
</comment>
<dbReference type="InterPro" id="IPR016181">
    <property type="entry name" value="Acyl_CoA_acyltransferase"/>
</dbReference>
<dbReference type="PROSITE" id="PS51186">
    <property type="entry name" value="GNAT"/>
    <property type="match status" value="1"/>
</dbReference>
<dbReference type="Proteomes" id="UP000595917">
    <property type="component" value="Chromosome"/>
</dbReference>
<feature type="domain" description="N-acetyltransferase" evidence="4">
    <location>
        <begin position="10"/>
        <end position="164"/>
    </location>
</feature>
<dbReference type="KEGG" id="bhc:JFL75_01655"/>
<evidence type="ECO:0000313" key="6">
    <source>
        <dbReference type="Proteomes" id="UP000595917"/>
    </source>
</evidence>
<dbReference type="Gene3D" id="3.40.630.30">
    <property type="match status" value="1"/>
</dbReference>
<dbReference type="Pfam" id="PF00583">
    <property type="entry name" value="Acetyltransf_1"/>
    <property type="match status" value="1"/>
</dbReference>
<dbReference type="AlphaFoldDB" id="A0A7T8BAQ8"/>
<keyword evidence="2" id="KW-0808">Transferase</keyword>
<accession>A0A7T8BAQ8</accession>
<gene>
    <name evidence="5" type="ORF">JFL75_01655</name>
</gene>
<dbReference type="RefSeq" id="WP_215626954.1">
    <property type="nucleotide sequence ID" value="NZ_CP067089.2"/>
</dbReference>
<name>A0A7T8BAQ8_9SPIR</name>
<keyword evidence="3" id="KW-0012">Acyltransferase</keyword>
<dbReference type="InterPro" id="IPR000182">
    <property type="entry name" value="GNAT_dom"/>
</dbReference>
<evidence type="ECO:0000256" key="2">
    <source>
        <dbReference type="ARBA" id="ARBA00022679"/>
    </source>
</evidence>
<sequence length="171" mass="19576">MEKRRIDEHTIFRFAGEQDTALILQFIRELAEYEKMEDQVSATEDLLKKTIFTDRKAEVIICEYDSHPAGFMLFFHNYSTFLGKPGIYIEDLYVKPFLRGKGLGGKLLSYAAELALERGCGRLEWSCLDWNEPSISFYKKKGAVPMDEWTVYRVSGEGLKKLAENGQTAGV</sequence>
<evidence type="ECO:0000256" key="1">
    <source>
        <dbReference type="ARBA" id="ARBA00008694"/>
    </source>
</evidence>
<dbReference type="InterPro" id="IPR051016">
    <property type="entry name" value="Diverse_Substrate_AcTransf"/>
</dbReference>
<dbReference type="PANTHER" id="PTHR10545:SF29">
    <property type="entry name" value="GH14572P-RELATED"/>
    <property type="match status" value="1"/>
</dbReference>
<evidence type="ECO:0000259" key="4">
    <source>
        <dbReference type="PROSITE" id="PS51186"/>
    </source>
</evidence>
<evidence type="ECO:0000256" key="3">
    <source>
        <dbReference type="ARBA" id="ARBA00023315"/>
    </source>
</evidence>
<dbReference type="PANTHER" id="PTHR10545">
    <property type="entry name" value="DIAMINE N-ACETYLTRANSFERASE"/>
    <property type="match status" value="1"/>
</dbReference>
<evidence type="ECO:0000313" key="5">
    <source>
        <dbReference type="EMBL" id="QQO09651.1"/>
    </source>
</evidence>
<organism evidence="5 6">
    <name type="scientific">Breznakiella homolactica</name>
    <dbReference type="NCBI Taxonomy" id="2798577"/>
    <lineage>
        <taxon>Bacteria</taxon>
        <taxon>Pseudomonadati</taxon>
        <taxon>Spirochaetota</taxon>
        <taxon>Spirochaetia</taxon>
        <taxon>Spirochaetales</taxon>
        <taxon>Breznakiellaceae</taxon>
        <taxon>Breznakiella</taxon>
    </lineage>
</organism>